<accession>A0A4S3JQW2</accession>
<dbReference type="VEuPathDB" id="FungiDB:EYZ11_004622"/>
<organism evidence="1 2">
    <name type="scientific">Aspergillus tanneri</name>
    <dbReference type="NCBI Taxonomy" id="1220188"/>
    <lineage>
        <taxon>Eukaryota</taxon>
        <taxon>Fungi</taxon>
        <taxon>Dikarya</taxon>
        <taxon>Ascomycota</taxon>
        <taxon>Pezizomycotina</taxon>
        <taxon>Eurotiomycetes</taxon>
        <taxon>Eurotiomycetidae</taxon>
        <taxon>Eurotiales</taxon>
        <taxon>Aspergillaceae</taxon>
        <taxon>Aspergillus</taxon>
        <taxon>Aspergillus subgen. Circumdati</taxon>
    </lineage>
</organism>
<dbReference type="AlphaFoldDB" id="A0A4S3JQW2"/>
<reference evidence="1 2" key="1">
    <citation type="submission" date="2019-03" db="EMBL/GenBank/DDBJ databases">
        <title>The genome sequence of a newly discovered highly antifungal drug resistant Aspergillus species, Aspergillus tanneri NIH 1004.</title>
        <authorList>
            <person name="Mounaud S."/>
            <person name="Singh I."/>
            <person name="Joardar V."/>
            <person name="Pakala S."/>
            <person name="Pakala S."/>
            <person name="Venepally P."/>
            <person name="Hoover J."/>
            <person name="Nierman W."/>
            <person name="Chung J."/>
            <person name="Losada L."/>
        </authorList>
    </citation>
    <scope>NUCLEOTIDE SEQUENCE [LARGE SCALE GENOMIC DNA]</scope>
    <source>
        <strain evidence="1 2">NIH1004</strain>
    </source>
</reference>
<evidence type="ECO:0000313" key="1">
    <source>
        <dbReference type="EMBL" id="THC95891.1"/>
    </source>
</evidence>
<keyword evidence="2" id="KW-1185">Reference proteome</keyword>
<name>A0A4S3JQW2_9EURO</name>
<comment type="caution">
    <text evidence="1">The sequence shown here is derived from an EMBL/GenBank/DDBJ whole genome shotgun (WGS) entry which is preliminary data.</text>
</comment>
<dbReference type="Proteomes" id="UP000308092">
    <property type="component" value="Unassembled WGS sequence"/>
</dbReference>
<dbReference type="STRING" id="1220188.A0A4S3JQW2"/>
<evidence type="ECO:0000313" key="2">
    <source>
        <dbReference type="Proteomes" id="UP000308092"/>
    </source>
</evidence>
<protein>
    <submittedName>
        <fullName evidence="1">Uncharacterized protein</fullName>
    </submittedName>
</protein>
<sequence length="77" mass="8735">MITAKLTHNAAQRINAFEISRVQSLIKAVKDNLKPEGTGTQIDLVNERDANGNITRAAPTFDYIENKEIEEEHRRDN</sequence>
<proteinExistence type="predicted"/>
<dbReference type="EMBL" id="SOSA01000137">
    <property type="protein sequence ID" value="THC95891.1"/>
    <property type="molecule type" value="Genomic_DNA"/>
</dbReference>
<gene>
    <name evidence="1" type="ORF">EYZ11_004622</name>
</gene>